<reference evidence="9" key="1">
    <citation type="journal article" date="2019" name="Int. J. Syst. Evol. Microbiol.">
        <title>The Global Catalogue of Microorganisms (GCM) 10K type strain sequencing project: providing services to taxonomists for standard genome sequencing and annotation.</title>
        <authorList>
            <consortium name="The Broad Institute Genomics Platform"/>
            <consortium name="The Broad Institute Genome Sequencing Center for Infectious Disease"/>
            <person name="Wu L."/>
            <person name="Ma J."/>
        </authorList>
    </citation>
    <scope>NUCLEOTIDE SEQUENCE [LARGE SCALE GENOMIC DNA]</scope>
    <source>
        <strain evidence="9">JCM 17809</strain>
    </source>
</reference>
<dbReference type="InterPro" id="IPR051169">
    <property type="entry name" value="NADH-Q_oxidoreductase"/>
</dbReference>
<keyword evidence="4" id="KW-0274">FAD</keyword>
<name>A0ABP8KDD0_9MICO</name>
<feature type="domain" description="FAD/NAD(P)-binding" evidence="7">
    <location>
        <begin position="76"/>
        <end position="308"/>
    </location>
</feature>
<keyword evidence="9" id="KW-1185">Reference proteome</keyword>
<dbReference type="RefSeq" id="WP_345204741.1">
    <property type="nucleotide sequence ID" value="NZ_BAABGM010000011.1"/>
</dbReference>
<comment type="cofactor">
    <cofactor evidence="1">
        <name>FAD</name>
        <dbReference type="ChEBI" id="CHEBI:57692"/>
    </cofactor>
</comment>
<dbReference type="InterPro" id="IPR023753">
    <property type="entry name" value="FAD/NAD-binding_dom"/>
</dbReference>
<evidence type="ECO:0000313" key="9">
    <source>
        <dbReference type="Proteomes" id="UP001500945"/>
    </source>
</evidence>
<dbReference type="PANTHER" id="PTHR42913:SF3">
    <property type="entry name" value="64 KDA MITOCHONDRIAL NADH DEHYDROGENASE (EUROFUNG)"/>
    <property type="match status" value="1"/>
</dbReference>
<sequence length="419" mass="44233">MTRVVLVGGGYVTIHAYAGLVRRLRRRVRSGEVEVVVLTADPSHSFHGFTGEVLAGILPYERTRTLLTTACPLARVVHAVVTEVDRERRTVTYVRIGDAPHCTQTLAWDHLVVGTGGREPASRVPGLAEHGFTLRAPGDIERLAARVAAGGSPTGEHGPTVVVAGGGLAGVELAAAIADRGGHRVELVHAGPSVLPELADQPRLVRRAEAELARLGVVLHLGVRLAEVTATSARLSDGTVLATRTVVATTGQRPVPVPGLGDELRDLQGRLTTAPDLSVADRVWSAGDAARVAHPRTGDPVPANALWAIKAGHHLGDNVARTLLGHPTRPFAYRGLGRAASFGMGRSVSELYGVPFTGLPAWLLRLAFFLRFMPSRRTAAATLVDVVRASSRRRQRPDAVAAPLPQPSPARSVRSGAAA</sequence>
<protein>
    <submittedName>
        <fullName evidence="8">NAD(P)/FAD-dependent oxidoreductase</fullName>
    </submittedName>
</protein>
<dbReference type="Pfam" id="PF07992">
    <property type="entry name" value="Pyr_redox_2"/>
    <property type="match status" value="1"/>
</dbReference>
<evidence type="ECO:0000313" key="8">
    <source>
        <dbReference type="EMBL" id="GAA4404629.1"/>
    </source>
</evidence>
<evidence type="ECO:0000256" key="5">
    <source>
        <dbReference type="ARBA" id="ARBA00023002"/>
    </source>
</evidence>
<gene>
    <name evidence="8" type="ORF">GCM10023168_17550</name>
</gene>
<comment type="caution">
    <text evidence="8">The sequence shown here is derived from an EMBL/GenBank/DDBJ whole genome shotgun (WGS) entry which is preliminary data.</text>
</comment>
<evidence type="ECO:0000256" key="2">
    <source>
        <dbReference type="ARBA" id="ARBA00005272"/>
    </source>
</evidence>
<evidence type="ECO:0000256" key="6">
    <source>
        <dbReference type="SAM" id="MobiDB-lite"/>
    </source>
</evidence>
<accession>A0ABP8KDD0</accession>
<feature type="region of interest" description="Disordered" evidence="6">
    <location>
        <begin position="393"/>
        <end position="419"/>
    </location>
</feature>
<dbReference type="EMBL" id="BAABGM010000011">
    <property type="protein sequence ID" value="GAA4404629.1"/>
    <property type="molecule type" value="Genomic_DNA"/>
</dbReference>
<organism evidence="8 9">
    <name type="scientific">Fodinibacter luteus</name>
    <dbReference type="NCBI Taxonomy" id="552064"/>
    <lineage>
        <taxon>Bacteria</taxon>
        <taxon>Bacillati</taxon>
        <taxon>Actinomycetota</taxon>
        <taxon>Actinomycetes</taxon>
        <taxon>Micrococcales</taxon>
        <taxon>Intrasporangiaceae</taxon>
        <taxon>Fodinibacter (ex Wang et al. 2009)</taxon>
    </lineage>
</organism>
<dbReference type="SUPFAM" id="SSF51905">
    <property type="entry name" value="FAD/NAD(P)-binding domain"/>
    <property type="match status" value="2"/>
</dbReference>
<evidence type="ECO:0000259" key="7">
    <source>
        <dbReference type="Pfam" id="PF07992"/>
    </source>
</evidence>
<dbReference type="PRINTS" id="PR00368">
    <property type="entry name" value="FADPNR"/>
</dbReference>
<evidence type="ECO:0000256" key="4">
    <source>
        <dbReference type="ARBA" id="ARBA00022827"/>
    </source>
</evidence>
<keyword evidence="3" id="KW-0285">Flavoprotein</keyword>
<dbReference type="InterPro" id="IPR036188">
    <property type="entry name" value="FAD/NAD-bd_sf"/>
</dbReference>
<keyword evidence="5" id="KW-0560">Oxidoreductase</keyword>
<comment type="similarity">
    <text evidence="2">Belongs to the NADH dehydrogenase family.</text>
</comment>
<dbReference type="PANTHER" id="PTHR42913">
    <property type="entry name" value="APOPTOSIS-INDUCING FACTOR 1"/>
    <property type="match status" value="1"/>
</dbReference>
<evidence type="ECO:0000256" key="1">
    <source>
        <dbReference type="ARBA" id="ARBA00001974"/>
    </source>
</evidence>
<evidence type="ECO:0000256" key="3">
    <source>
        <dbReference type="ARBA" id="ARBA00022630"/>
    </source>
</evidence>
<proteinExistence type="inferred from homology"/>
<dbReference type="Gene3D" id="3.50.50.100">
    <property type="match status" value="1"/>
</dbReference>
<dbReference type="Proteomes" id="UP001500945">
    <property type="component" value="Unassembled WGS sequence"/>
</dbReference>